<feature type="region of interest" description="Disordered" evidence="1">
    <location>
        <begin position="1"/>
        <end position="25"/>
    </location>
</feature>
<dbReference type="EMBL" id="DWXE01000010">
    <property type="protein sequence ID" value="HJB90505.1"/>
    <property type="molecule type" value="Genomic_DNA"/>
</dbReference>
<dbReference type="GO" id="GO:0071555">
    <property type="term" value="P:cell wall organization"/>
    <property type="evidence" value="ECO:0007669"/>
    <property type="project" value="TreeGrafter"/>
</dbReference>
<dbReference type="Pfam" id="PF21922">
    <property type="entry name" value="PBP_dimer_2"/>
    <property type="match status" value="1"/>
</dbReference>
<dbReference type="PANTHER" id="PTHR30627">
    <property type="entry name" value="PEPTIDOGLYCAN D,D-TRANSPEPTIDASE"/>
    <property type="match status" value="1"/>
</dbReference>
<feature type="transmembrane region" description="Helical" evidence="2">
    <location>
        <begin position="32"/>
        <end position="54"/>
    </location>
</feature>
<dbReference type="InterPro" id="IPR054120">
    <property type="entry name" value="PBPA_dimer"/>
</dbReference>
<evidence type="ECO:0000259" key="3">
    <source>
        <dbReference type="Pfam" id="PF00905"/>
    </source>
</evidence>
<dbReference type="Gene3D" id="3.90.1310.10">
    <property type="entry name" value="Penicillin-binding protein 2a (Domain 2)"/>
    <property type="match status" value="1"/>
</dbReference>
<name>A0A9D2MRW8_9FIRM</name>
<feature type="domain" description="Penicillin binding protein A dimerisation" evidence="4">
    <location>
        <begin position="79"/>
        <end position="157"/>
    </location>
</feature>
<evidence type="ECO:0000256" key="2">
    <source>
        <dbReference type="SAM" id="Phobius"/>
    </source>
</evidence>
<gene>
    <name evidence="5" type="ORF">H9763_03440</name>
</gene>
<keyword evidence="2" id="KW-0812">Transmembrane</keyword>
<reference evidence="5" key="2">
    <citation type="submission" date="2021-04" db="EMBL/GenBank/DDBJ databases">
        <authorList>
            <person name="Gilroy R."/>
        </authorList>
    </citation>
    <scope>NUCLEOTIDE SEQUENCE</scope>
    <source>
        <strain evidence="5">USAMLcec3-2134</strain>
    </source>
</reference>
<dbReference type="Proteomes" id="UP000886883">
    <property type="component" value="Unassembled WGS sequence"/>
</dbReference>
<evidence type="ECO:0000313" key="5">
    <source>
        <dbReference type="EMBL" id="HJB90505.1"/>
    </source>
</evidence>
<keyword evidence="2" id="KW-0472">Membrane</keyword>
<organism evidence="5 6">
    <name type="scientific">Candidatus Eisenbergiella merdigallinarum</name>
    <dbReference type="NCBI Taxonomy" id="2838552"/>
    <lineage>
        <taxon>Bacteria</taxon>
        <taxon>Bacillati</taxon>
        <taxon>Bacillota</taxon>
        <taxon>Clostridia</taxon>
        <taxon>Lachnospirales</taxon>
        <taxon>Lachnospiraceae</taxon>
        <taxon>Eisenbergiella</taxon>
    </lineage>
</organism>
<sequence length="493" mass="54360">MKRRSDLKKRREKRPAGKRKGGKRTAGSNRELYLFAGLFTVLFAGLFVYLSVYVGSNHEELFNNSYNSRQRVLAQQNRRGSIYSADGEILAQTLEEDGAEVRRYPFGQVFAHAVGYVTQGKSGLEELENYALSNSDIEEREKFENEENGRKNPGNDVYATLDTGVQRAAYDALGAYRGAIVATEVKTGRIVAMVSKPDFDPNLIAGEWEKISQDTENAVLLNRAVQGLYPPGSTFKIVTALAYLRQFPDAWQDYRYQCSGSFVSGDNRITCFHGSVHGNVDLKTSFAKSCNCSFANLGLLLPREEFGDTIDSLLFDRELPIELPYRQSSAEIDSDSPDADVIQTSIGQGRTQMTPMHLNMITMAIANGGVLMEPYLVDRVENAHGEVLEENGPKEYGRLLSGQEASVMTSLMEAVVTEGTGSQLKDRSYTAAGKTGSAEFSDESDESHAWFTGFAPAEDPQIAVTVVVESIGSGGDYAVPLARRVFDAYFEED</sequence>
<reference evidence="5" key="1">
    <citation type="journal article" date="2021" name="PeerJ">
        <title>Extensive microbial diversity within the chicken gut microbiome revealed by metagenomics and culture.</title>
        <authorList>
            <person name="Gilroy R."/>
            <person name="Ravi A."/>
            <person name="Getino M."/>
            <person name="Pursley I."/>
            <person name="Horton D.L."/>
            <person name="Alikhan N.F."/>
            <person name="Baker D."/>
            <person name="Gharbi K."/>
            <person name="Hall N."/>
            <person name="Watson M."/>
            <person name="Adriaenssens E.M."/>
            <person name="Foster-Nyarko E."/>
            <person name="Jarju S."/>
            <person name="Secka A."/>
            <person name="Antonio M."/>
            <person name="Oren A."/>
            <person name="Chaudhuri R.R."/>
            <person name="La Ragione R."/>
            <person name="Hildebrand F."/>
            <person name="Pallen M.J."/>
        </authorList>
    </citation>
    <scope>NUCLEOTIDE SEQUENCE</scope>
    <source>
        <strain evidence="5">USAMLcec3-2134</strain>
    </source>
</reference>
<keyword evidence="2" id="KW-1133">Transmembrane helix</keyword>
<dbReference type="Gene3D" id="3.40.710.10">
    <property type="entry name" value="DD-peptidase/beta-lactamase superfamily"/>
    <property type="match status" value="1"/>
</dbReference>
<dbReference type="Pfam" id="PF00905">
    <property type="entry name" value="Transpeptidase"/>
    <property type="match status" value="1"/>
</dbReference>
<dbReference type="InterPro" id="IPR012338">
    <property type="entry name" value="Beta-lactam/transpept-like"/>
</dbReference>
<dbReference type="InterPro" id="IPR001460">
    <property type="entry name" value="PCN-bd_Tpept"/>
</dbReference>
<accession>A0A9D2MRW8</accession>
<evidence type="ECO:0000313" key="6">
    <source>
        <dbReference type="Proteomes" id="UP000886883"/>
    </source>
</evidence>
<dbReference type="GO" id="GO:0005886">
    <property type="term" value="C:plasma membrane"/>
    <property type="evidence" value="ECO:0007669"/>
    <property type="project" value="TreeGrafter"/>
</dbReference>
<feature type="domain" description="Penicillin-binding protein transpeptidase" evidence="3">
    <location>
        <begin position="178"/>
        <end position="486"/>
    </location>
</feature>
<dbReference type="SUPFAM" id="SSF56601">
    <property type="entry name" value="beta-lactamase/transpeptidase-like"/>
    <property type="match status" value="1"/>
</dbReference>
<dbReference type="AlphaFoldDB" id="A0A9D2MRW8"/>
<dbReference type="InterPro" id="IPR050515">
    <property type="entry name" value="Beta-lactam/transpept"/>
</dbReference>
<dbReference type="GO" id="GO:0071972">
    <property type="term" value="F:peptidoglycan L,D-transpeptidase activity"/>
    <property type="evidence" value="ECO:0007669"/>
    <property type="project" value="TreeGrafter"/>
</dbReference>
<proteinExistence type="predicted"/>
<dbReference type="GO" id="GO:0008658">
    <property type="term" value="F:penicillin binding"/>
    <property type="evidence" value="ECO:0007669"/>
    <property type="project" value="InterPro"/>
</dbReference>
<evidence type="ECO:0000259" key="4">
    <source>
        <dbReference type="Pfam" id="PF21922"/>
    </source>
</evidence>
<protein>
    <submittedName>
        <fullName evidence="5">Penicillin-binding protein 2</fullName>
    </submittedName>
</protein>
<comment type="caution">
    <text evidence="5">The sequence shown here is derived from an EMBL/GenBank/DDBJ whole genome shotgun (WGS) entry which is preliminary data.</text>
</comment>
<feature type="compositionally biased region" description="Basic residues" evidence="1">
    <location>
        <begin position="1"/>
        <end position="23"/>
    </location>
</feature>
<dbReference type="PANTHER" id="PTHR30627:SF24">
    <property type="entry name" value="PENICILLIN-BINDING PROTEIN 4B"/>
    <property type="match status" value="1"/>
</dbReference>
<evidence type="ECO:0000256" key="1">
    <source>
        <dbReference type="SAM" id="MobiDB-lite"/>
    </source>
</evidence>